<proteinExistence type="predicted"/>
<evidence type="ECO:0000259" key="1">
    <source>
        <dbReference type="Pfam" id="PF13439"/>
    </source>
</evidence>
<feature type="domain" description="Glycosyltransferase subfamily 4-like N-terminal" evidence="1">
    <location>
        <begin position="14"/>
        <end position="170"/>
    </location>
</feature>
<dbReference type="EMBL" id="JAAMOW010000005">
    <property type="protein sequence ID" value="NGY05400.1"/>
    <property type="molecule type" value="Genomic_DNA"/>
</dbReference>
<evidence type="ECO:0000313" key="2">
    <source>
        <dbReference type="EMBL" id="NGY05400.1"/>
    </source>
</evidence>
<dbReference type="CDD" id="cd03811">
    <property type="entry name" value="GT4_GT28_WabH-like"/>
    <property type="match status" value="1"/>
</dbReference>
<dbReference type="InterPro" id="IPR028098">
    <property type="entry name" value="Glyco_trans_4-like_N"/>
</dbReference>
<dbReference type="Gene3D" id="3.40.50.2000">
    <property type="entry name" value="Glycogen Phosphorylase B"/>
    <property type="match status" value="2"/>
</dbReference>
<dbReference type="Proteomes" id="UP000472676">
    <property type="component" value="Unassembled WGS sequence"/>
</dbReference>
<reference evidence="2 3" key="1">
    <citation type="journal article" date="2014" name="Int. J. Syst. Evol. Microbiol.">
        <title>Solimonas terrae sp. nov., isolated from soil.</title>
        <authorList>
            <person name="Kim S.J."/>
            <person name="Moon J.Y."/>
            <person name="Weon H.Y."/>
            <person name="Ahn J.H."/>
            <person name="Chen W.M."/>
            <person name="Kwon S.W."/>
        </authorList>
    </citation>
    <scope>NUCLEOTIDE SEQUENCE [LARGE SCALE GENOMIC DNA]</scope>
    <source>
        <strain evidence="2 3">KIS83-12</strain>
    </source>
</reference>
<dbReference type="Pfam" id="PF13692">
    <property type="entry name" value="Glyco_trans_1_4"/>
    <property type="match status" value="1"/>
</dbReference>
<dbReference type="GO" id="GO:0016757">
    <property type="term" value="F:glycosyltransferase activity"/>
    <property type="evidence" value="ECO:0007669"/>
    <property type="project" value="UniProtKB-ARBA"/>
</dbReference>
<protein>
    <submittedName>
        <fullName evidence="2">Glycosyltransferase</fullName>
    </submittedName>
</protein>
<dbReference type="SUPFAM" id="SSF53756">
    <property type="entry name" value="UDP-Glycosyltransferase/glycogen phosphorylase"/>
    <property type="match status" value="1"/>
</dbReference>
<keyword evidence="2" id="KW-0808">Transferase</keyword>
<accession>A0A6M2BSU2</accession>
<gene>
    <name evidence="2" type="ORF">G7Y85_11520</name>
</gene>
<sequence>MPHLAILVSYSGAGGVERVINLLAGELAQKVRVDLLTIKQQGPHVDGIPRNVRLIPLTARHAWTASSEIAAYLSSERPDVLLVAKDRAGRAALRAQRRVDSPSRLWLQIHTNMTQSLAGSGRISRAWRLAAMRRIYPLADGIVAVSRGVRDDLIRECRLQPERVHVIHNPAIPRDIEQLAQAPVPHPWLADPERPVIIGMGRLTEQKDFRTLLAGFARLPSPVRLILLGDGEQRAALQRLADELGVAERVLFAGFRKNPYAWLARARLFVLSSRWEGFGNVLAEALALGVPCVSTDCPSGPSEILDGGRFGELVPVADVERLAIAMQETLTRPVDAERLRSAASDFRVEVSAARYLALLGLASSTSA</sequence>
<dbReference type="Pfam" id="PF13439">
    <property type="entry name" value="Glyco_transf_4"/>
    <property type="match status" value="1"/>
</dbReference>
<dbReference type="RefSeq" id="WP_166256797.1">
    <property type="nucleotide sequence ID" value="NZ_JAAMOW010000005.1"/>
</dbReference>
<dbReference type="AlphaFoldDB" id="A0A6M2BSU2"/>
<name>A0A6M2BSU2_9GAMM</name>
<evidence type="ECO:0000313" key="3">
    <source>
        <dbReference type="Proteomes" id="UP000472676"/>
    </source>
</evidence>
<dbReference type="PANTHER" id="PTHR12526">
    <property type="entry name" value="GLYCOSYLTRANSFERASE"/>
    <property type="match status" value="1"/>
</dbReference>
<comment type="caution">
    <text evidence="2">The sequence shown here is derived from an EMBL/GenBank/DDBJ whole genome shotgun (WGS) entry which is preliminary data.</text>
</comment>
<organism evidence="2 3">
    <name type="scientific">Solimonas terrae</name>
    <dbReference type="NCBI Taxonomy" id="1396819"/>
    <lineage>
        <taxon>Bacteria</taxon>
        <taxon>Pseudomonadati</taxon>
        <taxon>Pseudomonadota</taxon>
        <taxon>Gammaproteobacteria</taxon>
        <taxon>Nevskiales</taxon>
        <taxon>Nevskiaceae</taxon>
        <taxon>Solimonas</taxon>
    </lineage>
</organism>
<keyword evidence="3" id="KW-1185">Reference proteome</keyword>